<evidence type="ECO:0000313" key="1">
    <source>
        <dbReference type="EMBL" id="NGM81286.1"/>
    </source>
</evidence>
<name>A0A6M1PDL0_9BACL</name>
<dbReference type="Proteomes" id="UP000480151">
    <property type="component" value="Unassembled WGS sequence"/>
</dbReference>
<comment type="caution">
    <text evidence="1">The sequence shown here is derived from an EMBL/GenBank/DDBJ whole genome shotgun (WGS) entry which is preliminary data.</text>
</comment>
<dbReference type="AlphaFoldDB" id="A0A6M1PDL0"/>
<proteinExistence type="predicted"/>
<dbReference type="RefSeq" id="WP_165093975.1">
    <property type="nucleotide sequence ID" value="NZ_JAAKGU010000001.1"/>
</dbReference>
<reference evidence="1 2" key="1">
    <citation type="submission" date="2020-02" db="EMBL/GenBank/DDBJ databases">
        <authorList>
            <person name="Gao J."/>
            <person name="Sun J."/>
        </authorList>
    </citation>
    <scope>NUCLEOTIDE SEQUENCE [LARGE SCALE GENOMIC DNA]</scope>
    <source>
        <strain evidence="1 2">7124</strain>
    </source>
</reference>
<organism evidence="1 2">
    <name type="scientific">Paenibacillus apii</name>
    <dbReference type="NCBI Taxonomy" id="1850370"/>
    <lineage>
        <taxon>Bacteria</taxon>
        <taxon>Bacillati</taxon>
        <taxon>Bacillota</taxon>
        <taxon>Bacilli</taxon>
        <taxon>Bacillales</taxon>
        <taxon>Paenibacillaceae</taxon>
        <taxon>Paenibacillus</taxon>
    </lineage>
</organism>
<dbReference type="EMBL" id="JAAKGU010000001">
    <property type="protein sequence ID" value="NGM81286.1"/>
    <property type="molecule type" value="Genomic_DNA"/>
</dbReference>
<evidence type="ECO:0000313" key="2">
    <source>
        <dbReference type="Proteomes" id="UP000480151"/>
    </source>
</evidence>
<gene>
    <name evidence="1" type="ORF">G5B47_02540</name>
</gene>
<keyword evidence="2" id="KW-1185">Reference proteome</keyword>
<sequence length="124" mass="13959">MAKLTLDEIIAKKKQNANRPQRTKDVFVPSFDSEITLVEPTKSTMFTYADRVNAANNNNQETFMAMCYLIGQCVPIFREAAFYAEEGLPELAVFNGLSVEDIDMLIKEIDKLTSSESVDNIVKN</sequence>
<protein>
    <submittedName>
        <fullName evidence="1">Uncharacterized protein</fullName>
    </submittedName>
</protein>
<accession>A0A6M1PDL0</accession>